<dbReference type="GO" id="GO:0010181">
    <property type="term" value="F:FMN binding"/>
    <property type="evidence" value="ECO:0007669"/>
    <property type="project" value="UniProtKB-UniRule"/>
</dbReference>
<evidence type="ECO:0000256" key="9">
    <source>
        <dbReference type="HAMAP-Rule" id="MF_03178"/>
    </source>
</evidence>
<dbReference type="InterPro" id="IPR029039">
    <property type="entry name" value="Flavoprotein-like_sf"/>
</dbReference>
<dbReference type="InterPro" id="IPR001709">
    <property type="entry name" value="Flavoprot_Pyr_Nucl_cyt_Rdtase"/>
</dbReference>
<dbReference type="EC" id="1.18.1.-" evidence="9"/>
<comment type="similarity">
    <text evidence="9">Belongs to the NADPH-dependent diflavin oxidoreductase NDOR1 family.</text>
</comment>
<dbReference type="AlphaFoldDB" id="A0A8E2B2I5"/>
<evidence type="ECO:0000256" key="3">
    <source>
        <dbReference type="ARBA" id="ARBA00022490"/>
    </source>
</evidence>
<dbReference type="InterPro" id="IPR001094">
    <property type="entry name" value="Flavdoxin-like"/>
</dbReference>
<dbReference type="GO" id="GO:0016226">
    <property type="term" value="P:iron-sulfur cluster assembly"/>
    <property type="evidence" value="ECO:0007669"/>
    <property type="project" value="UniProtKB-UniRule"/>
</dbReference>
<comment type="function">
    <text evidence="9">NADPH-dependent reductase which is a central component of the cytosolic iron-sulfur (Fe-S) protein assembly (CIA) machinery. Transfers electrons from NADPH via its FAD and FMN prosthetic groups to the [2Fe-2S] cluster of DRE2, another key component of the CIA machinery. In turn, this reduced cluster provides electrons for assembly of cytosolic iron-sulfur cluster proteins. Positively controls H(2)O(2)-induced cell death.</text>
</comment>
<feature type="binding site" evidence="9">
    <location>
        <position position="353"/>
    </location>
    <ligand>
        <name>FAD</name>
        <dbReference type="ChEBI" id="CHEBI:57692"/>
    </ligand>
</feature>
<dbReference type="PANTHER" id="PTHR19384:SF10">
    <property type="entry name" value="NADPH-DEPENDENT DIFLAVIN OXIDOREDUCTASE 1"/>
    <property type="match status" value="1"/>
</dbReference>
<dbReference type="InterPro" id="IPR008254">
    <property type="entry name" value="Flavodoxin/NO_synth"/>
</dbReference>
<evidence type="ECO:0000259" key="12">
    <source>
        <dbReference type="PROSITE" id="PS51384"/>
    </source>
</evidence>
<keyword evidence="4 9" id="KW-0285">Flavoprotein</keyword>
<comment type="similarity">
    <text evidence="9">In the N-terminal section; belongs to the flavodoxin family.</text>
</comment>
<dbReference type="OrthoDB" id="1856718at2759"/>
<gene>
    <name evidence="9" type="primary">TAH18</name>
    <name evidence="13" type="ORF">OBBRIDRAFT_819440</name>
</gene>
<evidence type="ECO:0000256" key="10">
    <source>
        <dbReference type="SAM" id="MobiDB-lite"/>
    </source>
</evidence>
<comment type="cofactor">
    <cofactor evidence="2 9">
        <name>FAD</name>
        <dbReference type="ChEBI" id="CHEBI:57692"/>
    </cofactor>
</comment>
<dbReference type="GO" id="GO:0005829">
    <property type="term" value="C:cytosol"/>
    <property type="evidence" value="ECO:0007669"/>
    <property type="project" value="TreeGrafter"/>
</dbReference>
<dbReference type="GO" id="GO:0005739">
    <property type="term" value="C:mitochondrion"/>
    <property type="evidence" value="ECO:0007669"/>
    <property type="project" value="UniProtKB-SubCell"/>
</dbReference>
<dbReference type="Pfam" id="PF00258">
    <property type="entry name" value="Flavodoxin_1"/>
    <property type="match status" value="1"/>
</dbReference>
<dbReference type="InterPro" id="IPR017927">
    <property type="entry name" value="FAD-bd_FR_type"/>
</dbReference>
<comment type="similarity">
    <text evidence="9">In the C-terminal section; belongs to the flavoprotein pyridine nucleotide cytochrome reductase family.</text>
</comment>
<evidence type="ECO:0000256" key="4">
    <source>
        <dbReference type="ARBA" id="ARBA00022630"/>
    </source>
</evidence>
<dbReference type="InterPro" id="IPR001433">
    <property type="entry name" value="OxRdtase_FAD/NAD-bd"/>
</dbReference>
<dbReference type="GO" id="GO:0050661">
    <property type="term" value="F:NADP binding"/>
    <property type="evidence" value="ECO:0007669"/>
    <property type="project" value="UniProtKB-UniRule"/>
</dbReference>
<dbReference type="SUPFAM" id="SSF63380">
    <property type="entry name" value="Riboflavin synthase domain-like"/>
    <property type="match status" value="1"/>
</dbReference>
<dbReference type="GO" id="GO:0016651">
    <property type="term" value="F:oxidoreductase activity, acting on NAD(P)H"/>
    <property type="evidence" value="ECO:0007669"/>
    <property type="project" value="UniProtKB-UniRule"/>
</dbReference>
<dbReference type="Pfam" id="PF00175">
    <property type="entry name" value="NAD_binding_1"/>
    <property type="match status" value="1"/>
</dbReference>
<dbReference type="GO" id="GO:0050660">
    <property type="term" value="F:flavin adenine dinucleotide binding"/>
    <property type="evidence" value="ECO:0007669"/>
    <property type="project" value="UniProtKB-UniRule"/>
</dbReference>
<keyword evidence="14" id="KW-1185">Reference proteome</keyword>
<feature type="binding site" evidence="9">
    <location>
        <position position="143"/>
    </location>
    <ligand>
        <name>FMN</name>
        <dbReference type="ChEBI" id="CHEBI:58210"/>
    </ligand>
</feature>
<dbReference type="GO" id="GO:0160246">
    <property type="term" value="F:NADPH-iron-sulfur [2Fe-2S] protein oxidoreductase activity"/>
    <property type="evidence" value="ECO:0007669"/>
    <property type="project" value="InterPro"/>
</dbReference>
<comment type="subcellular location">
    <subcellularLocation>
        <location evidence="9">Cytoplasm</location>
    </subcellularLocation>
    <subcellularLocation>
        <location evidence="9">Mitochondrion</location>
    </subcellularLocation>
    <text evidence="9">Relocalizes to mitochondria after H(2)O(2) exposure.</text>
</comment>
<comment type="catalytic activity">
    <reaction evidence="9">
        <text>2 oxidized [2Fe-2S]-[protein] + NADPH = 2 reduced [2Fe-2S]-[protein] + NADP(+) + H(+)</text>
        <dbReference type="Rhea" id="RHEA:67716"/>
        <dbReference type="Rhea" id="RHEA-COMP:17327"/>
        <dbReference type="Rhea" id="RHEA-COMP:17328"/>
        <dbReference type="ChEBI" id="CHEBI:15378"/>
        <dbReference type="ChEBI" id="CHEBI:33737"/>
        <dbReference type="ChEBI" id="CHEBI:33738"/>
        <dbReference type="ChEBI" id="CHEBI:57783"/>
        <dbReference type="ChEBI" id="CHEBI:58349"/>
    </reaction>
</comment>
<feature type="binding site" evidence="9">
    <location>
        <begin position="417"/>
        <end position="420"/>
    </location>
    <ligand>
        <name>FAD</name>
        <dbReference type="ChEBI" id="CHEBI:57692"/>
    </ligand>
</feature>
<keyword evidence="7 9" id="KW-0521">NADP</keyword>
<proteinExistence type="inferred from homology"/>
<feature type="binding site" evidence="9">
    <location>
        <begin position="383"/>
        <end position="386"/>
    </location>
    <ligand>
        <name>FAD</name>
        <dbReference type="ChEBI" id="CHEBI:57692"/>
    </ligand>
</feature>
<reference evidence="13 14" key="1">
    <citation type="submission" date="2016-07" db="EMBL/GenBank/DDBJ databases">
        <title>Draft genome of the white-rot fungus Obba rivulosa 3A-2.</title>
        <authorList>
            <consortium name="DOE Joint Genome Institute"/>
            <person name="Miettinen O."/>
            <person name="Riley R."/>
            <person name="Acob R."/>
            <person name="Barry K."/>
            <person name="Cullen D."/>
            <person name="De Vries R."/>
            <person name="Hainaut M."/>
            <person name="Hatakka A."/>
            <person name="Henrissat B."/>
            <person name="Hilden K."/>
            <person name="Kuo R."/>
            <person name="Labutti K."/>
            <person name="Lipzen A."/>
            <person name="Makela M.R."/>
            <person name="Sandor L."/>
            <person name="Spatafora J.W."/>
            <person name="Grigoriev I.V."/>
            <person name="Hibbett D.S."/>
        </authorList>
    </citation>
    <scope>NUCLEOTIDE SEQUENCE [LARGE SCALE GENOMIC DNA]</scope>
    <source>
        <strain evidence="13 14">3A-2</strain>
    </source>
</reference>
<dbReference type="PRINTS" id="PR00371">
    <property type="entry name" value="FPNCR"/>
</dbReference>
<feature type="binding site" evidence="9">
    <location>
        <begin position="513"/>
        <end position="514"/>
    </location>
    <ligand>
        <name>NADP(+)</name>
        <dbReference type="ChEBI" id="CHEBI:58349"/>
    </ligand>
</feature>
<keyword evidence="8 9" id="KW-0560">Oxidoreductase</keyword>
<feature type="region of interest" description="Disordered" evidence="10">
    <location>
        <begin position="183"/>
        <end position="203"/>
    </location>
</feature>
<sequence length="598" mass="67559">MSSPYPHGHESESERTLTILYATETGNAQDIADRIARECRRIHVSARVHNMATYSPKELIEEHLVLFVISTTGSGKEPRGMVPLWAMLLRSDLPEDFFEDLEFAVFGLGDTAYEKFCWPAKLLSRRLTSLGAKEICSRGEGDEQHPLGLDGAFYPWVKQLIDVLLELHPLPAAVEVMTPDSLPPPRVSIEDADPAALEDSEDPLENDPLYYSATLSCNQRITAEDWHQDVRHFEFDLVEDVHYNPGDIAIIHPEAAAADVEAFLVSIGYANVADEPIAIRHSLSDLSLPDHLPRTTTLRTLFTRYVDINAVPRRSFFAMLQYFTSDGLEREKLEEFISLEGADELYDYCYRPRRTIREVLEEFRSARIPREYIFDIFPPLRPRQFSIASSSKRHPHQVQLCVAIVQYRTRLKIPRRGVCTAYLAGLRPGYKLRIGVAKGLLSLPPDGKTPVVCIGPGTGIAPMRAVIEERTEAGYSENTLYFGCRSATKDQHYQTQWEELASRDALTYRVACSRDGPEGAPRTYVQDLMREDAQRLWELIGERGAWVYISGSSNKMPTGVKAAIRDAARDHGKMSESEAAEFVGTLEREGRLYEECWS</sequence>
<dbReference type="PANTHER" id="PTHR19384">
    <property type="entry name" value="NITRIC OXIDE SYNTHASE-RELATED"/>
    <property type="match status" value="1"/>
</dbReference>
<dbReference type="InterPro" id="IPR039261">
    <property type="entry name" value="FNR_nucleotide-bd"/>
</dbReference>
<dbReference type="Pfam" id="PF00667">
    <property type="entry name" value="FAD_binding_1"/>
    <property type="match status" value="1"/>
</dbReference>
<dbReference type="PRINTS" id="PR00369">
    <property type="entry name" value="FLAVODOXIN"/>
</dbReference>
<feature type="binding site" evidence="9">
    <location>
        <begin position="522"/>
        <end position="526"/>
    </location>
    <ligand>
        <name>NADP(+)</name>
        <dbReference type="ChEBI" id="CHEBI:58349"/>
    </ligand>
</feature>
<evidence type="ECO:0000313" key="13">
    <source>
        <dbReference type="EMBL" id="OCH90075.1"/>
    </source>
</evidence>
<dbReference type="HAMAP" id="MF_03178">
    <property type="entry name" value="NDOR1"/>
    <property type="match status" value="1"/>
</dbReference>
<feature type="compositionally biased region" description="Acidic residues" evidence="10">
    <location>
        <begin position="190"/>
        <end position="203"/>
    </location>
</feature>
<feature type="binding site" evidence="9">
    <location>
        <position position="597"/>
    </location>
    <ligand>
        <name>FAD</name>
        <dbReference type="ChEBI" id="CHEBI:57692"/>
    </ligand>
</feature>
<keyword evidence="5 9" id="KW-0288">FMN</keyword>
<evidence type="ECO:0000256" key="5">
    <source>
        <dbReference type="ARBA" id="ARBA00022643"/>
    </source>
</evidence>
<dbReference type="PROSITE" id="PS50902">
    <property type="entry name" value="FLAVODOXIN_LIKE"/>
    <property type="match status" value="1"/>
</dbReference>
<feature type="binding site" evidence="9">
    <location>
        <begin position="70"/>
        <end position="73"/>
    </location>
    <ligand>
        <name>FMN</name>
        <dbReference type="ChEBI" id="CHEBI:58210"/>
    </ligand>
</feature>
<dbReference type="SUPFAM" id="SSF52343">
    <property type="entry name" value="Ferredoxin reductase-like, C-terminal NADP-linked domain"/>
    <property type="match status" value="1"/>
</dbReference>
<feature type="binding site" evidence="9">
    <location>
        <begin position="23"/>
        <end position="28"/>
    </location>
    <ligand>
        <name>FMN</name>
        <dbReference type="ChEBI" id="CHEBI:58210"/>
    </ligand>
</feature>
<dbReference type="Gene3D" id="1.20.990.10">
    <property type="entry name" value="NADPH-cytochrome p450 Reductase, Chain A, domain 3"/>
    <property type="match status" value="1"/>
</dbReference>
<dbReference type="InterPro" id="IPR023173">
    <property type="entry name" value="NADPH_Cyt_P450_Rdtase_alpha"/>
</dbReference>
<comment type="subunit">
    <text evidence="9">Interacts with DRE2; as part of the cytosolic iron-sulfur (Fe-S) protein assembly (CIA) machinery.</text>
</comment>
<keyword evidence="3 9" id="KW-0963">Cytoplasm</keyword>
<organism evidence="13 14">
    <name type="scientific">Obba rivulosa</name>
    <dbReference type="NCBI Taxonomy" id="1052685"/>
    <lineage>
        <taxon>Eukaryota</taxon>
        <taxon>Fungi</taxon>
        <taxon>Dikarya</taxon>
        <taxon>Basidiomycota</taxon>
        <taxon>Agaricomycotina</taxon>
        <taxon>Agaricomycetes</taxon>
        <taxon>Polyporales</taxon>
        <taxon>Gelatoporiaceae</taxon>
        <taxon>Obba</taxon>
    </lineage>
</organism>
<evidence type="ECO:0000256" key="1">
    <source>
        <dbReference type="ARBA" id="ARBA00001917"/>
    </source>
</evidence>
<feature type="domain" description="Flavodoxin-like" evidence="11">
    <location>
        <begin position="17"/>
        <end position="161"/>
    </location>
</feature>
<evidence type="ECO:0000256" key="6">
    <source>
        <dbReference type="ARBA" id="ARBA00022827"/>
    </source>
</evidence>
<dbReference type="Gene3D" id="3.40.50.360">
    <property type="match status" value="1"/>
</dbReference>
<evidence type="ECO:0000313" key="14">
    <source>
        <dbReference type="Proteomes" id="UP000250043"/>
    </source>
</evidence>
<evidence type="ECO:0000259" key="11">
    <source>
        <dbReference type="PROSITE" id="PS50902"/>
    </source>
</evidence>
<dbReference type="InterPro" id="IPR017938">
    <property type="entry name" value="Riboflavin_synthase-like_b-brl"/>
</dbReference>
<dbReference type="FunFam" id="3.40.50.80:FF:000032">
    <property type="entry name" value="NADPH-dependent diflavin oxidoreductase 1"/>
    <property type="match status" value="1"/>
</dbReference>
<dbReference type="PROSITE" id="PS51384">
    <property type="entry name" value="FAD_FR"/>
    <property type="match status" value="1"/>
</dbReference>
<feature type="domain" description="FAD-binding FR-type" evidence="12">
    <location>
        <begin position="208"/>
        <end position="444"/>
    </location>
</feature>
<comment type="caution">
    <text evidence="9">Lacks conserved residue(s) required for the propagation of feature annotation.</text>
</comment>
<dbReference type="Gene3D" id="2.40.30.10">
    <property type="entry name" value="Translation factors"/>
    <property type="match status" value="1"/>
</dbReference>
<dbReference type="Proteomes" id="UP000250043">
    <property type="component" value="Unassembled WGS sequence"/>
</dbReference>
<protein>
    <recommendedName>
        <fullName evidence="9">NADPH-dependent diflavin oxidoreductase 1</fullName>
        <ecNumber evidence="9">1.18.1.-</ecNumber>
    </recommendedName>
    <alternativeName>
        <fullName evidence="9">NADPH-dependent FMN and FAD-containing oxidoreductase</fullName>
    </alternativeName>
</protein>
<accession>A0A8E2B2I5</accession>
<keyword evidence="9" id="KW-0496">Mitochondrion</keyword>
<dbReference type="Gene3D" id="3.40.50.80">
    <property type="entry name" value="Nucleotide-binding domain of ferredoxin-NADP reductase (FNR) module"/>
    <property type="match status" value="1"/>
</dbReference>
<feature type="binding site" evidence="9">
    <location>
        <position position="458"/>
    </location>
    <ligand>
        <name>NADP(+)</name>
        <dbReference type="ChEBI" id="CHEBI:58349"/>
    </ligand>
</feature>
<name>A0A8E2B2I5_9APHY</name>
<evidence type="ECO:0000256" key="8">
    <source>
        <dbReference type="ARBA" id="ARBA00023002"/>
    </source>
</evidence>
<dbReference type="InterPro" id="IPR003097">
    <property type="entry name" value="CysJ-like_FAD-binding"/>
</dbReference>
<dbReference type="EMBL" id="KV722412">
    <property type="protein sequence ID" value="OCH90075.1"/>
    <property type="molecule type" value="Genomic_DNA"/>
</dbReference>
<keyword evidence="6 9" id="KW-0274">FAD</keyword>
<evidence type="ECO:0000256" key="2">
    <source>
        <dbReference type="ARBA" id="ARBA00001974"/>
    </source>
</evidence>
<dbReference type="SUPFAM" id="SSF52218">
    <property type="entry name" value="Flavoproteins"/>
    <property type="match status" value="1"/>
</dbReference>
<dbReference type="InterPro" id="IPR028879">
    <property type="entry name" value="NDOR1"/>
</dbReference>
<evidence type="ECO:0000256" key="7">
    <source>
        <dbReference type="ARBA" id="ARBA00022857"/>
    </source>
</evidence>
<comment type="cofactor">
    <cofactor evidence="1 9">
        <name>FMN</name>
        <dbReference type="ChEBI" id="CHEBI:58210"/>
    </cofactor>
</comment>